<keyword evidence="3" id="KW-1185">Reference proteome</keyword>
<accession>A0AAW2B273</accession>
<sequence length="74" mass="8180">MEDQVDVVEPVEMEITMAEPAEDGHLIRTENHWGSGDHSEAEDHQSSGGHGGIGTWTAFLAMTEQAWMDGFHSR</sequence>
<dbReference type="Proteomes" id="UP001479290">
    <property type="component" value="Unassembled WGS sequence"/>
</dbReference>
<reference evidence="2 3" key="1">
    <citation type="submission" date="2024-05" db="EMBL/GenBank/DDBJ databases">
        <title>A high-quality chromosomal-level genome assembly of Topmouth culter (Culter alburnus).</title>
        <authorList>
            <person name="Zhao H."/>
        </authorList>
    </citation>
    <scope>NUCLEOTIDE SEQUENCE [LARGE SCALE GENOMIC DNA]</scope>
    <source>
        <strain evidence="2">CATC2023</strain>
        <tissue evidence="2">Muscle</tissue>
    </source>
</reference>
<dbReference type="AlphaFoldDB" id="A0AAW2B273"/>
<feature type="compositionally biased region" description="Basic and acidic residues" evidence="1">
    <location>
        <begin position="22"/>
        <end position="45"/>
    </location>
</feature>
<evidence type="ECO:0000313" key="2">
    <source>
        <dbReference type="EMBL" id="KAK9979622.1"/>
    </source>
</evidence>
<dbReference type="EMBL" id="JAWDJR010000002">
    <property type="protein sequence ID" value="KAK9979622.1"/>
    <property type="molecule type" value="Genomic_DNA"/>
</dbReference>
<evidence type="ECO:0000256" key="1">
    <source>
        <dbReference type="SAM" id="MobiDB-lite"/>
    </source>
</evidence>
<protein>
    <submittedName>
        <fullName evidence="2">Uncharacterized protein</fullName>
    </submittedName>
</protein>
<feature type="region of interest" description="Disordered" evidence="1">
    <location>
        <begin position="18"/>
        <end position="53"/>
    </location>
</feature>
<evidence type="ECO:0000313" key="3">
    <source>
        <dbReference type="Proteomes" id="UP001479290"/>
    </source>
</evidence>
<gene>
    <name evidence="2" type="ORF">ABG768_013041</name>
</gene>
<comment type="caution">
    <text evidence="2">The sequence shown here is derived from an EMBL/GenBank/DDBJ whole genome shotgun (WGS) entry which is preliminary data.</text>
</comment>
<organism evidence="2 3">
    <name type="scientific">Culter alburnus</name>
    <name type="common">Topmouth culter</name>
    <dbReference type="NCBI Taxonomy" id="194366"/>
    <lineage>
        <taxon>Eukaryota</taxon>
        <taxon>Metazoa</taxon>
        <taxon>Chordata</taxon>
        <taxon>Craniata</taxon>
        <taxon>Vertebrata</taxon>
        <taxon>Euteleostomi</taxon>
        <taxon>Actinopterygii</taxon>
        <taxon>Neopterygii</taxon>
        <taxon>Teleostei</taxon>
        <taxon>Ostariophysi</taxon>
        <taxon>Cypriniformes</taxon>
        <taxon>Xenocyprididae</taxon>
        <taxon>Xenocypridinae</taxon>
        <taxon>Culter</taxon>
    </lineage>
</organism>
<name>A0AAW2B273_CULAL</name>
<proteinExistence type="predicted"/>
<feature type="non-terminal residue" evidence="2">
    <location>
        <position position="74"/>
    </location>
</feature>